<dbReference type="STRING" id="1461322.OJ16_13250"/>
<sequence>MILISLVVFSCLNKAVFDATQWINTASNGALRGSSNEATQWQSLYQRTFQLSLNDAQANIATSDNRDPCHVGQQSLPQLSTKTDWLAPFIVLCLLLAWRGRFVHTTIRRLTPAPQPKRRLHLTHCVFQE</sequence>
<reference evidence="1 2" key="1">
    <citation type="submission" date="2014-11" db="EMBL/GenBank/DDBJ databases">
        <title>Draft Genome Sequence of Vibrio piscirenalis strains CECT 8603T and CECT 8604, two marine Gammaproteobacterium isolated from cultured gilthead sea bream (Sparus aurata).</title>
        <authorList>
            <person name="Arahal D.R."/>
            <person name="Rodrigo-Torres L."/>
            <person name="Lucena T."/>
            <person name="Pujalte M.J."/>
        </authorList>
    </citation>
    <scope>NUCLEOTIDE SEQUENCE [LARGE SCALE GENOMIC DNA]</scope>
    <source>
        <strain evidence="1 2">DCR 1-4-2</strain>
    </source>
</reference>
<accession>A0A0C2NLP0</accession>
<dbReference type="Proteomes" id="UP000031672">
    <property type="component" value="Unassembled WGS sequence"/>
</dbReference>
<evidence type="ECO:0000313" key="2">
    <source>
        <dbReference type="Proteomes" id="UP000031672"/>
    </source>
</evidence>
<accession>A0A0C2NLA4</accession>
<gene>
    <name evidence="1" type="ORF">OJ16_13250</name>
</gene>
<proteinExistence type="predicted"/>
<dbReference type="AlphaFoldDB" id="A0A0C2NLA4"/>
<evidence type="ECO:0000313" key="1">
    <source>
        <dbReference type="EMBL" id="KII77075.1"/>
    </source>
</evidence>
<keyword evidence="2" id="KW-1185">Reference proteome</keyword>
<comment type="caution">
    <text evidence="1">The sequence shown here is derived from an EMBL/GenBank/DDBJ whole genome shotgun (WGS) entry which is preliminary data.</text>
</comment>
<name>A0A0C2NLA4_9VIBR</name>
<dbReference type="EMBL" id="JTKH01000023">
    <property type="protein sequence ID" value="KII77075.1"/>
    <property type="molecule type" value="Genomic_DNA"/>
</dbReference>
<protein>
    <submittedName>
        <fullName evidence="1">Uncharacterized protein</fullName>
    </submittedName>
</protein>
<organism evidence="1 2">
    <name type="scientific">Vibrio renipiscarius</name>
    <dbReference type="NCBI Taxonomy" id="1461322"/>
    <lineage>
        <taxon>Bacteria</taxon>
        <taxon>Pseudomonadati</taxon>
        <taxon>Pseudomonadota</taxon>
        <taxon>Gammaproteobacteria</taxon>
        <taxon>Vibrionales</taxon>
        <taxon>Vibrionaceae</taxon>
        <taxon>Vibrio</taxon>
    </lineage>
</organism>